<feature type="coiled-coil region" evidence="1">
    <location>
        <begin position="119"/>
        <end position="146"/>
    </location>
</feature>
<name>A0A8J5MC64_9STRA</name>
<keyword evidence="4" id="KW-1185">Reference proteome</keyword>
<dbReference type="EMBL" id="JAENGY010000011">
    <property type="protein sequence ID" value="KAG6977206.1"/>
    <property type="molecule type" value="Genomic_DNA"/>
</dbReference>
<organism evidence="3 4">
    <name type="scientific">Phytophthora aleatoria</name>
    <dbReference type="NCBI Taxonomy" id="2496075"/>
    <lineage>
        <taxon>Eukaryota</taxon>
        <taxon>Sar</taxon>
        <taxon>Stramenopiles</taxon>
        <taxon>Oomycota</taxon>
        <taxon>Peronosporomycetes</taxon>
        <taxon>Peronosporales</taxon>
        <taxon>Peronosporaceae</taxon>
        <taxon>Phytophthora</taxon>
    </lineage>
</organism>
<feature type="region of interest" description="Disordered" evidence="2">
    <location>
        <begin position="286"/>
        <end position="317"/>
    </location>
</feature>
<feature type="coiled-coil region" evidence="1">
    <location>
        <begin position="14"/>
        <end position="76"/>
    </location>
</feature>
<dbReference type="Proteomes" id="UP000709295">
    <property type="component" value="Unassembled WGS sequence"/>
</dbReference>
<proteinExistence type="predicted"/>
<protein>
    <submittedName>
        <fullName evidence="3">Uncharacterized protein</fullName>
    </submittedName>
</protein>
<gene>
    <name evidence="3" type="ORF">JG688_00000585</name>
</gene>
<accession>A0A8J5MC64</accession>
<feature type="region of interest" description="Disordered" evidence="2">
    <location>
        <begin position="214"/>
        <end position="234"/>
    </location>
</feature>
<evidence type="ECO:0000313" key="3">
    <source>
        <dbReference type="EMBL" id="KAG6977206.1"/>
    </source>
</evidence>
<comment type="caution">
    <text evidence="3">The sequence shown here is derived from an EMBL/GenBank/DDBJ whole genome shotgun (WGS) entry which is preliminary data.</text>
</comment>
<evidence type="ECO:0000256" key="2">
    <source>
        <dbReference type="SAM" id="MobiDB-lite"/>
    </source>
</evidence>
<keyword evidence="1" id="KW-0175">Coiled coil</keyword>
<evidence type="ECO:0000256" key="1">
    <source>
        <dbReference type="SAM" id="Coils"/>
    </source>
</evidence>
<evidence type="ECO:0000313" key="4">
    <source>
        <dbReference type="Proteomes" id="UP000709295"/>
    </source>
</evidence>
<dbReference type="AlphaFoldDB" id="A0A8J5MC64"/>
<sequence>MVDSDVELELAAEVRALRGKLRDRDKEVAALQEQVAAITMQLHETSDELECRMTFVADAMTQVETLEAQVAEAKRSILTREMQLHEGEQREKALDAALQGKEKQCELWEGEFHRVDRELSAQKAAQRELDRELQEKTDDVRAWKAKLQAVMTSVDELKLQNTNFRRKEHELVATLRQHVEAAEATQRSWKTRLAKRELKIESLRRQCQDRQEELERVESERIQENEERERDKLDVTEQQLDKQKLLVAMREKVGKLTAAVEKAQVKEKLFRKEIFRLREELLLSESHRETEHRRQEELVEGKEKEVAEKARPRRERQPWSRRNRLAMEDLGFFNEREAECFEREDTLSQSDLDKLNVDENMPEMERAEKLLKAGLDKQKISILNSLPKILANNNSKTNIGLILDCMKGVWQKYESEMNADSAVLLELFKGLASLACATVDGKVLSYPTVTFHEEYAQQLETCWAEKKDAVFLLSDEQITKLLVPFALDIITEIQQKDYAEEASSVVVALLPRIGSALKKTQVQNVSNAYLL</sequence>
<reference evidence="3" key="1">
    <citation type="submission" date="2021-01" db="EMBL/GenBank/DDBJ databases">
        <title>Phytophthora aleatoria, a newly-described species from Pinus radiata is distinct from Phytophthora cactorum isolates based on comparative genomics.</title>
        <authorList>
            <person name="Mcdougal R."/>
            <person name="Panda P."/>
            <person name="Williams N."/>
            <person name="Studholme D.J."/>
        </authorList>
    </citation>
    <scope>NUCLEOTIDE SEQUENCE</scope>
    <source>
        <strain evidence="3">NZFS 4037</strain>
    </source>
</reference>